<gene>
    <name evidence="8" type="ORF">GCM10009550_07620</name>
</gene>
<accession>A0ABN1Q8R7</accession>
<dbReference type="InterPro" id="IPR000412">
    <property type="entry name" value="ABC_2_transport"/>
</dbReference>
<evidence type="ECO:0000256" key="3">
    <source>
        <dbReference type="ARBA" id="ARBA00022989"/>
    </source>
</evidence>
<feature type="transmembrane region" description="Helical" evidence="6">
    <location>
        <begin position="167"/>
        <end position="185"/>
    </location>
</feature>
<sequence length="247" mass="26083">MPAYLRLEILRTLRDRRFLFFTLAFPVCLFLLFSTVFAAPGETEPGTGLTVAQYMMVAFGSYGAIGASLNATGPRLAAELDGGWLRQLRVTPLAAWKVVTVRIATALVLALPSLALVALTAALTQDVRLPVGRWIALLVLLSVATLPFAALGTLVGATVKADTAQPATLMVYLPMAVVGGLWLPVSQLPDFLRTLAPWTPANRMAEIGWDLVGGHAPSAAAVAVLAAWTAAFGALALLGYRRVTVAS</sequence>
<dbReference type="RefSeq" id="WP_344236720.1">
    <property type="nucleotide sequence ID" value="NZ_BAAAHH010000002.1"/>
</dbReference>
<evidence type="ECO:0000259" key="7">
    <source>
        <dbReference type="PROSITE" id="PS51012"/>
    </source>
</evidence>
<evidence type="ECO:0000313" key="9">
    <source>
        <dbReference type="Proteomes" id="UP001500665"/>
    </source>
</evidence>
<feature type="transmembrane region" description="Helical" evidence="6">
    <location>
        <begin position="99"/>
        <end position="122"/>
    </location>
</feature>
<proteinExistence type="inferred from homology"/>
<keyword evidence="5" id="KW-0046">Antibiotic resistance</keyword>
<comment type="similarity">
    <text evidence="6">Belongs to the ABC-2 integral membrane protein family.</text>
</comment>
<dbReference type="EMBL" id="BAAAHH010000002">
    <property type="protein sequence ID" value="GAA0939242.1"/>
    <property type="molecule type" value="Genomic_DNA"/>
</dbReference>
<evidence type="ECO:0000313" key="8">
    <source>
        <dbReference type="EMBL" id="GAA0939242.1"/>
    </source>
</evidence>
<comment type="subcellular location">
    <subcellularLocation>
        <location evidence="6">Cell membrane</location>
        <topology evidence="6">Multi-pass membrane protein</topology>
    </subcellularLocation>
    <subcellularLocation>
        <location evidence="1">Membrane</location>
        <topology evidence="1">Multi-pass membrane protein</topology>
    </subcellularLocation>
</comment>
<feature type="transmembrane region" description="Helical" evidence="6">
    <location>
        <begin position="134"/>
        <end position="155"/>
    </location>
</feature>
<comment type="caution">
    <text evidence="6">Lacks conserved residue(s) required for the propagation of feature annotation.</text>
</comment>
<evidence type="ECO:0000256" key="1">
    <source>
        <dbReference type="ARBA" id="ARBA00004141"/>
    </source>
</evidence>
<evidence type="ECO:0000256" key="5">
    <source>
        <dbReference type="ARBA" id="ARBA00023251"/>
    </source>
</evidence>
<keyword evidence="2 6" id="KW-0812">Transmembrane</keyword>
<dbReference type="InterPro" id="IPR013525">
    <property type="entry name" value="ABC2_TM"/>
</dbReference>
<reference evidence="8 9" key="1">
    <citation type="journal article" date="2019" name="Int. J. Syst. Evol. Microbiol.">
        <title>The Global Catalogue of Microorganisms (GCM) 10K type strain sequencing project: providing services to taxonomists for standard genome sequencing and annotation.</title>
        <authorList>
            <consortium name="The Broad Institute Genomics Platform"/>
            <consortium name="The Broad Institute Genome Sequencing Center for Infectious Disease"/>
            <person name="Wu L."/>
            <person name="Ma J."/>
        </authorList>
    </citation>
    <scope>NUCLEOTIDE SEQUENCE [LARGE SCALE GENOMIC DNA]</scope>
    <source>
        <strain evidence="8 9">JCM 10696</strain>
    </source>
</reference>
<dbReference type="PIRSF" id="PIRSF006648">
    <property type="entry name" value="DrrB"/>
    <property type="match status" value="1"/>
</dbReference>
<protein>
    <recommendedName>
        <fullName evidence="6">Transport permease protein</fullName>
    </recommendedName>
</protein>
<dbReference type="PANTHER" id="PTHR43027">
    <property type="entry name" value="DOXORUBICIN RESISTANCE ABC TRANSPORTER PERMEASE PROTEIN DRRC-RELATED"/>
    <property type="match status" value="1"/>
</dbReference>
<keyword evidence="3 6" id="KW-1133">Transmembrane helix</keyword>
<feature type="domain" description="ABC transmembrane type-2" evidence="7">
    <location>
        <begin position="17"/>
        <end position="243"/>
    </location>
</feature>
<evidence type="ECO:0000256" key="2">
    <source>
        <dbReference type="ARBA" id="ARBA00022692"/>
    </source>
</evidence>
<dbReference type="InterPro" id="IPR052902">
    <property type="entry name" value="ABC-2_transporter"/>
</dbReference>
<keyword evidence="4 6" id="KW-0472">Membrane</keyword>
<feature type="transmembrane region" description="Helical" evidence="6">
    <location>
        <begin position="54"/>
        <end position="78"/>
    </location>
</feature>
<keyword evidence="9" id="KW-1185">Reference proteome</keyword>
<dbReference type="InterPro" id="IPR047817">
    <property type="entry name" value="ABC2_TM_bact-type"/>
</dbReference>
<keyword evidence="6" id="KW-1003">Cell membrane</keyword>
<dbReference type="PANTHER" id="PTHR43027:SF2">
    <property type="entry name" value="TRANSPORT PERMEASE PROTEIN"/>
    <property type="match status" value="1"/>
</dbReference>
<dbReference type="PROSITE" id="PS51012">
    <property type="entry name" value="ABC_TM2"/>
    <property type="match status" value="1"/>
</dbReference>
<name>A0ABN1Q8R7_9ACTN</name>
<keyword evidence="6" id="KW-0813">Transport</keyword>
<feature type="transmembrane region" description="Helical" evidence="6">
    <location>
        <begin position="219"/>
        <end position="240"/>
    </location>
</feature>
<evidence type="ECO:0000256" key="4">
    <source>
        <dbReference type="ARBA" id="ARBA00023136"/>
    </source>
</evidence>
<evidence type="ECO:0000256" key="6">
    <source>
        <dbReference type="RuleBase" id="RU361157"/>
    </source>
</evidence>
<comment type="caution">
    <text evidence="8">The sequence shown here is derived from an EMBL/GenBank/DDBJ whole genome shotgun (WGS) entry which is preliminary data.</text>
</comment>
<dbReference type="Pfam" id="PF01061">
    <property type="entry name" value="ABC2_membrane"/>
    <property type="match status" value="1"/>
</dbReference>
<dbReference type="Proteomes" id="UP001500665">
    <property type="component" value="Unassembled WGS sequence"/>
</dbReference>
<organism evidence="8 9">
    <name type="scientific">Actinocorallia libanotica</name>
    <dbReference type="NCBI Taxonomy" id="46162"/>
    <lineage>
        <taxon>Bacteria</taxon>
        <taxon>Bacillati</taxon>
        <taxon>Actinomycetota</taxon>
        <taxon>Actinomycetes</taxon>
        <taxon>Streptosporangiales</taxon>
        <taxon>Thermomonosporaceae</taxon>
        <taxon>Actinocorallia</taxon>
    </lineage>
</organism>